<accession>A0A061RRD1</accession>
<feature type="compositionally biased region" description="Low complexity" evidence="1">
    <location>
        <begin position="28"/>
        <end position="38"/>
    </location>
</feature>
<dbReference type="AlphaFoldDB" id="A0A061RRD1"/>
<feature type="region of interest" description="Disordered" evidence="1">
    <location>
        <begin position="1"/>
        <end position="38"/>
    </location>
</feature>
<organism evidence="2">
    <name type="scientific">Tetraselmis sp. GSL018</name>
    <dbReference type="NCBI Taxonomy" id="582737"/>
    <lineage>
        <taxon>Eukaryota</taxon>
        <taxon>Viridiplantae</taxon>
        <taxon>Chlorophyta</taxon>
        <taxon>core chlorophytes</taxon>
        <taxon>Chlorodendrophyceae</taxon>
        <taxon>Chlorodendrales</taxon>
        <taxon>Chlorodendraceae</taxon>
        <taxon>Tetraselmis</taxon>
    </lineage>
</organism>
<feature type="non-terminal residue" evidence="2">
    <location>
        <position position="38"/>
    </location>
</feature>
<name>A0A061RRD1_9CHLO</name>
<feature type="compositionally biased region" description="Polar residues" evidence="1">
    <location>
        <begin position="1"/>
        <end position="11"/>
    </location>
</feature>
<proteinExistence type="predicted"/>
<reference evidence="2" key="1">
    <citation type="submission" date="2014-05" db="EMBL/GenBank/DDBJ databases">
        <title>The transcriptome of the halophilic microalga Tetraselmis sp. GSL018 isolated from the Great Salt Lake, Utah.</title>
        <authorList>
            <person name="Jinkerson R.E."/>
            <person name="D'Adamo S."/>
            <person name="Posewitz M.C."/>
        </authorList>
    </citation>
    <scope>NUCLEOTIDE SEQUENCE</scope>
    <source>
        <strain evidence="2">GSL018</strain>
    </source>
</reference>
<sequence>MSASYASSEPPMSSFPLRPTTPPPPVWGPGAVRASARR</sequence>
<gene>
    <name evidence="2" type="ORF">TSPGSL018_29379</name>
</gene>
<protein>
    <submittedName>
        <fullName evidence="2">Uncharacterized protein</fullName>
    </submittedName>
</protein>
<evidence type="ECO:0000313" key="2">
    <source>
        <dbReference type="EMBL" id="JAC73240.1"/>
    </source>
</evidence>
<evidence type="ECO:0000256" key="1">
    <source>
        <dbReference type="SAM" id="MobiDB-lite"/>
    </source>
</evidence>
<dbReference type="EMBL" id="GBEZ01012670">
    <property type="protein sequence ID" value="JAC73240.1"/>
    <property type="molecule type" value="Transcribed_RNA"/>
</dbReference>